<dbReference type="EMBL" id="JBBHLL010000096">
    <property type="protein sequence ID" value="KAK7817239.1"/>
    <property type="molecule type" value="Genomic_DNA"/>
</dbReference>
<keyword evidence="2" id="KW-0732">Signal</keyword>
<dbReference type="AlphaFoldDB" id="A0AAW0IS23"/>
<feature type="region of interest" description="Disordered" evidence="1">
    <location>
        <begin position="148"/>
        <end position="189"/>
    </location>
</feature>
<evidence type="ECO:0000256" key="2">
    <source>
        <dbReference type="SAM" id="SignalP"/>
    </source>
</evidence>
<accession>A0AAW0IS23</accession>
<feature type="signal peptide" evidence="2">
    <location>
        <begin position="1"/>
        <end position="25"/>
    </location>
</feature>
<reference evidence="3 4" key="1">
    <citation type="journal article" date="2023" name="bioRxiv">
        <title>Conserved and derived expression patterns and positive selection on dental genes reveal complex evolutionary context of ever-growing rodent molars.</title>
        <authorList>
            <person name="Calamari Z.T."/>
            <person name="Song A."/>
            <person name="Cohen E."/>
            <person name="Akter M."/>
            <person name="Roy R.D."/>
            <person name="Hallikas O."/>
            <person name="Christensen M.M."/>
            <person name="Li P."/>
            <person name="Marangoni P."/>
            <person name="Jernvall J."/>
            <person name="Klein O.D."/>
        </authorList>
    </citation>
    <scope>NUCLEOTIDE SEQUENCE [LARGE SCALE GENOMIC DNA]</scope>
    <source>
        <strain evidence="3">V071</strain>
    </source>
</reference>
<protein>
    <recommendedName>
        <fullName evidence="5">Secreted protein</fullName>
    </recommendedName>
</protein>
<keyword evidence="4" id="KW-1185">Reference proteome</keyword>
<name>A0AAW0IS23_MYOGA</name>
<evidence type="ECO:0000313" key="3">
    <source>
        <dbReference type="EMBL" id="KAK7817239.1"/>
    </source>
</evidence>
<organism evidence="3 4">
    <name type="scientific">Myodes glareolus</name>
    <name type="common">Bank vole</name>
    <name type="synonym">Clethrionomys glareolus</name>
    <dbReference type="NCBI Taxonomy" id="447135"/>
    <lineage>
        <taxon>Eukaryota</taxon>
        <taxon>Metazoa</taxon>
        <taxon>Chordata</taxon>
        <taxon>Craniata</taxon>
        <taxon>Vertebrata</taxon>
        <taxon>Euteleostomi</taxon>
        <taxon>Mammalia</taxon>
        <taxon>Eutheria</taxon>
        <taxon>Euarchontoglires</taxon>
        <taxon>Glires</taxon>
        <taxon>Rodentia</taxon>
        <taxon>Myomorpha</taxon>
        <taxon>Muroidea</taxon>
        <taxon>Cricetidae</taxon>
        <taxon>Arvicolinae</taxon>
        <taxon>Myodes</taxon>
    </lineage>
</organism>
<gene>
    <name evidence="3" type="ORF">U0070_004376</name>
</gene>
<feature type="chain" id="PRO_5043698912" description="Secreted protein" evidence="2">
    <location>
        <begin position="26"/>
        <end position="189"/>
    </location>
</feature>
<dbReference type="Proteomes" id="UP001488838">
    <property type="component" value="Unassembled WGS sequence"/>
</dbReference>
<proteinExistence type="predicted"/>
<evidence type="ECO:0000313" key="4">
    <source>
        <dbReference type="Proteomes" id="UP001488838"/>
    </source>
</evidence>
<evidence type="ECO:0008006" key="5">
    <source>
        <dbReference type="Google" id="ProtNLM"/>
    </source>
</evidence>
<sequence>MLPDSPSLLFFLTISSLLLLPPPLGRDFAAPRQHPGSRFSTLLLATQAQTPPLRSRLHILPHLIRSPCPRGAGRSAPSLLQQENAIGGGACKVRGTRDCDYRTRVHWRRTPSSINKYQKRKHIEKVAPKAAVQIRTCTVHEWLSRSRQCAERPGHSSPQTPAAAHRSRSPYPQCAGSGESKALSDTREL</sequence>
<evidence type="ECO:0000256" key="1">
    <source>
        <dbReference type="SAM" id="MobiDB-lite"/>
    </source>
</evidence>
<comment type="caution">
    <text evidence="3">The sequence shown here is derived from an EMBL/GenBank/DDBJ whole genome shotgun (WGS) entry which is preliminary data.</text>
</comment>